<dbReference type="PANTHER" id="PTHR11139">
    <property type="entry name" value="ATAXIA TELANGIECTASIA MUTATED ATM -RELATED"/>
    <property type="match status" value="1"/>
</dbReference>
<dbReference type="GO" id="GO:0035267">
    <property type="term" value="C:NuA4 histone acetyltransferase complex"/>
    <property type="evidence" value="ECO:0007669"/>
    <property type="project" value="TreeGrafter"/>
</dbReference>
<dbReference type="Pfam" id="PF20175">
    <property type="entry name" value="Tra1_central"/>
    <property type="match status" value="1"/>
</dbReference>
<dbReference type="InterPro" id="IPR046805">
    <property type="entry name" value="Tra1_ring"/>
</dbReference>
<dbReference type="Pfam" id="PF20206">
    <property type="entry name" value="Tra1_ring"/>
    <property type="match status" value="1"/>
</dbReference>
<proteinExistence type="predicted"/>
<organism evidence="1 2">
    <name type="scientific">Popillia japonica</name>
    <name type="common">Japanese beetle</name>
    <dbReference type="NCBI Taxonomy" id="7064"/>
    <lineage>
        <taxon>Eukaryota</taxon>
        <taxon>Metazoa</taxon>
        <taxon>Ecdysozoa</taxon>
        <taxon>Arthropoda</taxon>
        <taxon>Hexapoda</taxon>
        <taxon>Insecta</taxon>
        <taxon>Pterygota</taxon>
        <taxon>Neoptera</taxon>
        <taxon>Endopterygota</taxon>
        <taxon>Coleoptera</taxon>
        <taxon>Polyphaga</taxon>
        <taxon>Scarabaeiformia</taxon>
        <taxon>Scarabaeidae</taxon>
        <taxon>Rutelinae</taxon>
        <taxon>Popillia</taxon>
    </lineage>
</organism>
<dbReference type="InterPro" id="IPR016024">
    <property type="entry name" value="ARM-type_fold"/>
</dbReference>
<dbReference type="PANTHER" id="PTHR11139:SF1">
    <property type="entry name" value="TRANSFORMATION_TRANSCRIPTION DOMAIN-ASSOCIATED PROTEIN"/>
    <property type="match status" value="1"/>
</dbReference>
<dbReference type="GO" id="GO:0005634">
    <property type="term" value="C:nucleus"/>
    <property type="evidence" value="ECO:0007669"/>
    <property type="project" value="TreeGrafter"/>
</dbReference>
<accession>A0AAW1N616</accession>
<keyword evidence="2" id="KW-1185">Reference proteome</keyword>
<sequence>MAGDPTTAQMNKFRSYVTMLADPNCKDDLKLKATQEISENFETILSSSLYQNFLDHSVKIFLKILQDGEPHFIADYNIQQVRKLILEILYRLPTNEALRPYVKPILSLMLKLLEIDNEENVLVCLKIIIELHKQYRPAFNAEIQHFLQFVKSIYSELPNHMNKIFEPRAPIKVKDLSELNIEELLKETFTITVIQTEKRNKDQTLISYNLIPKAVLSLKVIQDLPIIVVLMYQLYKQSVYKDVSDFIPLIMSTITLQPSLAQRQAESFNKEIFVDFMGAQIKTLSFLAYIIKIYQEVVSNHSPMLVQGMLGLLTLCPMEVAHLRRELLIASRHIVATDLRNKFVPHMERLFDEDVLLGRGWTTHESLRPLAYSTLADLVHHVRQQLTLSNIARAVHLFSKNVHDDTLATTIQTMSCKLLLNLVDCIRLRSEAENTIEGRELLMRMLEVFVLKFKTIAKIQLPKMMEKYKQIQNQNQTPTPDIKTEPDIKINQAEALENALASGQGNQKDEKNRMAFYSSVTDYRSLVKTLVCGVKTITWGCTACKASTSLVCGVKTITWGCTACKASTSLAQMGAKQFQPHETLVFIRLVKWALKALDIYTKFQPHETLVFIRLVKWALKALDIYTINIGTVPIGPVRLNQQNIRNKEEKEVLEHFSTVFSAMNAQTFHEIFSTTIEYVVERVYKNSTLQVVPNTLLATPSTSPTFATVLVEYLLERMEEMGSNVERSNLYLRLFKLVFGSVSLFPQENENMLRPHLHQIVNRSMELAMTAKEPYNYFLLLRALFRSIGGGSHDLLYQEFLPLLPNLLEGLNRLQSGLHKPHMKDLFVELCLTVPVRLSSLLPYLPMLMDPLVSALNGSHVLISQGLRTLELCVDNLQHDFLYEHIQPVRADLMQALWRTLRNNVQEQVAQVAFKVLGKFGGGNRKMMIEPQKLEYISSDQAPPAVIAYFREQQNSINFPVEKGSSYKSIYKQARETHQTALIGMFVASAIKELRFPALSTMLRIVRHYTMVAVAQQAGMFAITPKPNEQVALDPLVLVDALAVIMGHEEKELCKPGEYALGLMINAATTLLGTKELACRLPLIEYLSERMCSLCYERAWYAKLGGCKAIEVMLERCAPKWVYEHVFSFLKALLFIMMDLTGEVSSGALDSAKMNLEKMLIVCVTPPPEGCDQATRDVQKKALYKVIHELVRQVTSPHTLVRDQSMHALRLLAEKQNKTVTAVMEPFREVLADMVPPKKHLLKHQPAIAQMGLMDGNTFCTTLSPRLFTIDMSIKEHKLFITDLISLCNTEDAKLNNFSCYKSISNFIPLRISALRCLAACHYLESDVRESIFQVLYKTLEGPNSELQTVAFECMKKFISGYQMEKELVHKTMRPLLMTLGDVKSLTLNGLKMLSYLTQLFPMVFNEKLCEQLLDILTELLDNLVNIHKSSTDITKKTEEEQKIVTVISIYHQTPAASSKFIKDLCQLVLKTEQAMFIEASSPFKEVLPTCFKNRTGYVYRS</sequence>
<protein>
    <submittedName>
        <fullName evidence="1">Tra1 HEAT repeat central region</fullName>
    </submittedName>
</protein>
<gene>
    <name evidence="1" type="ORF">QE152_g1610</name>
</gene>
<evidence type="ECO:0000313" key="2">
    <source>
        <dbReference type="Proteomes" id="UP001458880"/>
    </source>
</evidence>
<dbReference type="Gene3D" id="1.25.10.10">
    <property type="entry name" value="Leucine-rich Repeat Variant"/>
    <property type="match status" value="1"/>
</dbReference>
<dbReference type="SUPFAM" id="SSF48371">
    <property type="entry name" value="ARM repeat"/>
    <property type="match status" value="2"/>
</dbReference>
<dbReference type="GO" id="GO:0000124">
    <property type="term" value="C:SAGA complex"/>
    <property type="evidence" value="ECO:0007669"/>
    <property type="project" value="TreeGrafter"/>
</dbReference>
<dbReference type="GO" id="GO:0006355">
    <property type="term" value="P:regulation of DNA-templated transcription"/>
    <property type="evidence" value="ECO:0007669"/>
    <property type="project" value="TreeGrafter"/>
</dbReference>
<dbReference type="InterPro" id="IPR050517">
    <property type="entry name" value="DDR_Repair_Kinase"/>
</dbReference>
<dbReference type="EMBL" id="JASPKY010000009">
    <property type="protein sequence ID" value="KAK9753903.1"/>
    <property type="molecule type" value="Genomic_DNA"/>
</dbReference>
<name>A0AAW1N616_POPJA</name>
<dbReference type="InterPro" id="IPR011989">
    <property type="entry name" value="ARM-like"/>
</dbReference>
<comment type="caution">
    <text evidence="1">The sequence shown here is derived from an EMBL/GenBank/DDBJ whole genome shotgun (WGS) entry which is preliminary data.</text>
</comment>
<evidence type="ECO:0000313" key="1">
    <source>
        <dbReference type="EMBL" id="KAK9753903.1"/>
    </source>
</evidence>
<dbReference type="Proteomes" id="UP001458880">
    <property type="component" value="Unassembled WGS sequence"/>
</dbReference>
<dbReference type="GO" id="GO:0006281">
    <property type="term" value="P:DNA repair"/>
    <property type="evidence" value="ECO:0007669"/>
    <property type="project" value="TreeGrafter"/>
</dbReference>
<reference evidence="1 2" key="1">
    <citation type="journal article" date="2024" name="BMC Genomics">
        <title>De novo assembly and annotation of Popillia japonica's genome with initial clues to its potential as an invasive pest.</title>
        <authorList>
            <person name="Cucini C."/>
            <person name="Boschi S."/>
            <person name="Funari R."/>
            <person name="Cardaioli E."/>
            <person name="Iannotti N."/>
            <person name="Marturano G."/>
            <person name="Paoli F."/>
            <person name="Bruttini M."/>
            <person name="Carapelli A."/>
            <person name="Frati F."/>
            <person name="Nardi F."/>
        </authorList>
    </citation>
    <scope>NUCLEOTIDE SEQUENCE [LARGE SCALE GENOMIC DNA]</scope>
    <source>
        <strain evidence="1">DMR45628</strain>
    </source>
</reference>
<dbReference type="InterPro" id="IPR046807">
    <property type="entry name" value="Tra1_central"/>
</dbReference>